<reference evidence="16" key="1">
    <citation type="submission" date="2016-02" db="EMBL/GenBank/DDBJ databases">
        <authorList>
            <person name="Schultz-Johansen M."/>
            <person name="Glaring M.A."/>
            <person name="Bech P.K."/>
            <person name="Stougaard P."/>
        </authorList>
    </citation>
    <scope>NUCLEOTIDE SEQUENCE [LARGE SCALE GENOMIC DNA]</scope>
    <source>
        <strain evidence="16">S66</strain>
    </source>
</reference>
<dbReference type="InterPro" id="IPR036890">
    <property type="entry name" value="HATPase_C_sf"/>
</dbReference>
<dbReference type="Gene3D" id="3.40.50.2300">
    <property type="match status" value="1"/>
</dbReference>
<keyword evidence="16" id="KW-1185">Reference proteome</keyword>
<keyword evidence="15" id="KW-0418">Kinase</keyword>
<dbReference type="InterPro" id="IPR003594">
    <property type="entry name" value="HATPase_dom"/>
</dbReference>
<dbReference type="CDD" id="cd17546">
    <property type="entry name" value="REC_hyHK_CKI1_RcsC-like"/>
    <property type="match status" value="1"/>
</dbReference>
<evidence type="ECO:0000313" key="16">
    <source>
        <dbReference type="Proteomes" id="UP000070299"/>
    </source>
</evidence>
<keyword evidence="15" id="KW-0808">Transferase</keyword>
<name>A0A136A5M7_9ALTE</name>
<dbReference type="GO" id="GO:0000155">
    <property type="term" value="F:phosphorelay sensor kinase activity"/>
    <property type="evidence" value="ECO:0007669"/>
    <property type="project" value="InterPro"/>
</dbReference>
<dbReference type="SUPFAM" id="SSF47384">
    <property type="entry name" value="Homodimeric domain of signal transducing histidine kinase"/>
    <property type="match status" value="1"/>
</dbReference>
<dbReference type="InterPro" id="IPR007895">
    <property type="entry name" value="MASE1"/>
</dbReference>
<dbReference type="CDD" id="cd16922">
    <property type="entry name" value="HATPase_EvgS-ArcB-TorS-like"/>
    <property type="match status" value="1"/>
</dbReference>
<comment type="subcellular location">
    <subcellularLocation>
        <location evidence="2">Cell membrane</location>
        <topology evidence="2">Multi-pass membrane protein</topology>
    </subcellularLocation>
</comment>
<evidence type="ECO:0000256" key="1">
    <source>
        <dbReference type="ARBA" id="ARBA00000085"/>
    </source>
</evidence>
<feature type="domain" description="Histidine kinase" evidence="12">
    <location>
        <begin position="547"/>
        <end position="773"/>
    </location>
</feature>
<feature type="transmembrane region" description="Helical" evidence="11">
    <location>
        <begin position="32"/>
        <end position="50"/>
    </location>
</feature>
<dbReference type="GO" id="GO:0005886">
    <property type="term" value="C:plasma membrane"/>
    <property type="evidence" value="ECO:0007669"/>
    <property type="project" value="UniProtKB-SubCell"/>
</dbReference>
<dbReference type="InterPro" id="IPR036097">
    <property type="entry name" value="HisK_dim/P_sf"/>
</dbReference>
<evidence type="ECO:0000256" key="10">
    <source>
        <dbReference type="PROSITE-ProRule" id="PRU00169"/>
    </source>
</evidence>
<dbReference type="FunFam" id="3.30.565.10:FF:000010">
    <property type="entry name" value="Sensor histidine kinase RcsC"/>
    <property type="match status" value="1"/>
</dbReference>
<dbReference type="SMART" id="SM00388">
    <property type="entry name" value="HisKA"/>
    <property type="match status" value="1"/>
</dbReference>
<keyword evidence="7 11" id="KW-1133">Transmembrane helix</keyword>
<dbReference type="AlphaFoldDB" id="A0A136A5M7"/>
<keyword evidence="8" id="KW-0902">Two-component regulatory system</keyword>
<feature type="transmembrane region" description="Helical" evidence="11">
    <location>
        <begin position="490"/>
        <end position="509"/>
    </location>
</feature>
<protein>
    <recommendedName>
        <fullName evidence="3">histidine kinase</fullName>
        <ecNumber evidence="3">2.7.13.3</ecNumber>
    </recommendedName>
</protein>
<feature type="transmembrane region" description="Helical" evidence="11">
    <location>
        <begin position="6"/>
        <end position="25"/>
    </location>
</feature>
<evidence type="ECO:0000256" key="7">
    <source>
        <dbReference type="ARBA" id="ARBA00022989"/>
    </source>
</evidence>
<dbReference type="InterPro" id="IPR003661">
    <property type="entry name" value="HisK_dim/P_dom"/>
</dbReference>
<evidence type="ECO:0000256" key="3">
    <source>
        <dbReference type="ARBA" id="ARBA00012438"/>
    </source>
</evidence>
<evidence type="ECO:0000256" key="2">
    <source>
        <dbReference type="ARBA" id="ARBA00004651"/>
    </source>
</evidence>
<dbReference type="SMART" id="SM00387">
    <property type="entry name" value="HATPase_c"/>
    <property type="match status" value="1"/>
</dbReference>
<dbReference type="Pfam" id="PF03924">
    <property type="entry name" value="CHASE"/>
    <property type="match status" value="1"/>
</dbReference>
<evidence type="ECO:0000256" key="5">
    <source>
        <dbReference type="ARBA" id="ARBA00022553"/>
    </source>
</evidence>
<dbReference type="Gene3D" id="3.30.450.350">
    <property type="entry name" value="CHASE domain"/>
    <property type="match status" value="1"/>
</dbReference>
<comment type="catalytic activity">
    <reaction evidence="1">
        <text>ATP + protein L-histidine = ADP + protein N-phospho-L-histidine.</text>
        <dbReference type="EC" id="2.7.13.3"/>
    </reaction>
</comment>
<dbReference type="Gene3D" id="1.10.287.130">
    <property type="match status" value="1"/>
</dbReference>
<dbReference type="PRINTS" id="PR00344">
    <property type="entry name" value="BCTRLSENSOR"/>
</dbReference>
<evidence type="ECO:0000256" key="6">
    <source>
        <dbReference type="ARBA" id="ARBA00022692"/>
    </source>
</evidence>
<dbReference type="Proteomes" id="UP000070299">
    <property type="component" value="Unassembled WGS sequence"/>
</dbReference>
<dbReference type="InterPro" id="IPR001789">
    <property type="entry name" value="Sig_transdc_resp-reg_receiver"/>
</dbReference>
<evidence type="ECO:0000313" key="15">
    <source>
        <dbReference type="EMBL" id="KXI30529.1"/>
    </source>
</evidence>
<dbReference type="Pfam" id="PF00072">
    <property type="entry name" value="Response_reg"/>
    <property type="match status" value="1"/>
</dbReference>
<keyword evidence="9 11" id="KW-0472">Membrane</keyword>
<feature type="transmembrane region" description="Helical" evidence="11">
    <location>
        <begin position="86"/>
        <end position="106"/>
    </location>
</feature>
<evidence type="ECO:0000256" key="8">
    <source>
        <dbReference type="ARBA" id="ARBA00023012"/>
    </source>
</evidence>
<keyword evidence="4" id="KW-1003">Cell membrane</keyword>
<evidence type="ECO:0000259" key="13">
    <source>
        <dbReference type="PROSITE" id="PS50110"/>
    </source>
</evidence>
<feature type="transmembrane region" description="Helical" evidence="11">
    <location>
        <begin position="193"/>
        <end position="214"/>
    </location>
</feature>
<dbReference type="EMBL" id="LSNE01000003">
    <property type="protein sequence ID" value="KXI30529.1"/>
    <property type="molecule type" value="Genomic_DNA"/>
</dbReference>
<dbReference type="OrthoDB" id="9810730at2"/>
<evidence type="ECO:0000256" key="4">
    <source>
        <dbReference type="ARBA" id="ARBA00022475"/>
    </source>
</evidence>
<evidence type="ECO:0000259" key="12">
    <source>
        <dbReference type="PROSITE" id="PS50109"/>
    </source>
</evidence>
<dbReference type="InterPro" id="IPR042240">
    <property type="entry name" value="CHASE_sf"/>
</dbReference>
<dbReference type="Pfam" id="PF00512">
    <property type="entry name" value="HisKA"/>
    <property type="match status" value="1"/>
</dbReference>
<dbReference type="PANTHER" id="PTHR45339">
    <property type="entry name" value="HYBRID SIGNAL TRANSDUCTION HISTIDINE KINASE J"/>
    <property type="match status" value="1"/>
</dbReference>
<dbReference type="InterPro" id="IPR006189">
    <property type="entry name" value="CHASE_dom"/>
</dbReference>
<dbReference type="InterPro" id="IPR011006">
    <property type="entry name" value="CheY-like_superfamily"/>
</dbReference>
<organism evidence="15 16">
    <name type="scientific">Paraglaciecola hydrolytica</name>
    <dbReference type="NCBI Taxonomy" id="1799789"/>
    <lineage>
        <taxon>Bacteria</taxon>
        <taxon>Pseudomonadati</taxon>
        <taxon>Pseudomonadota</taxon>
        <taxon>Gammaproteobacteria</taxon>
        <taxon>Alteromonadales</taxon>
        <taxon>Alteromonadaceae</taxon>
        <taxon>Paraglaciecola</taxon>
    </lineage>
</organism>
<dbReference type="Gene3D" id="3.30.565.10">
    <property type="entry name" value="Histidine kinase-like ATPase, C-terminal domain"/>
    <property type="match status" value="1"/>
</dbReference>
<feature type="modified residue" description="4-aspartylphosphate" evidence="10">
    <location>
        <position position="844"/>
    </location>
</feature>
<dbReference type="Pfam" id="PF02518">
    <property type="entry name" value="HATPase_c"/>
    <property type="match status" value="1"/>
</dbReference>
<evidence type="ECO:0000256" key="11">
    <source>
        <dbReference type="SAM" id="Phobius"/>
    </source>
</evidence>
<dbReference type="SUPFAM" id="SSF52172">
    <property type="entry name" value="CheY-like"/>
    <property type="match status" value="1"/>
</dbReference>
<dbReference type="SMART" id="SM01079">
    <property type="entry name" value="CHASE"/>
    <property type="match status" value="1"/>
</dbReference>
<dbReference type="PANTHER" id="PTHR45339:SF1">
    <property type="entry name" value="HYBRID SIGNAL TRANSDUCTION HISTIDINE KINASE J"/>
    <property type="match status" value="1"/>
</dbReference>
<dbReference type="PROSITE" id="PS50110">
    <property type="entry name" value="RESPONSE_REGULATORY"/>
    <property type="match status" value="1"/>
</dbReference>
<sequence>MTLSWRWFVVAFISYFVSGSLLSSLSTQSQIVPIWLPAGIALVGCYIWWWRFFPAVFIASLFFNLSTHNIQELAQVSQALLAEVTLIALGATLQAIIGSACLKYWFGNPLVLKSEKEILGFVVIVGVLVNLIAANFGVFALSQFNPSYNTDNYWQNMLVWWMGDSLGVVVGAPFILALVGFNGFDLQTRKSRLLIISISSLLFIMVSLSTLFFAKYSYNNALALAKRELQVIDNGLRGEISNNQSQLQLLSRFLQTNPELSREEFAAFSSELISGQSAIKALYWNPVINQQDIGNFVAKLQTIYQQPIIINGNSLSENDPMVVVKYINPEQGNENAIGFNVFSNPERRAALEKPLNPYFLRATPIIQLVQSNVAEAAYLLFAPVYATEQNSDSSDINKPQVIGYATGVFLVDQMLTQALRTAVSDIFWYELQDKNTQQVFAGNTQAGQSQLNNDVNLMTLTFDLSGQHWQMELVPKRPFLIHYQSDLSTLLYIFQILIVAFSIAFILLMNNRQMVLNHLVNERTNDLVLATQEAKKSNLAKGQFLANMSHELRTPLNAVLGFSQLAKKANDITILRSYLDKIASASTTLLALINDILDFSKIESEKLILEQTPFDMDFLLKKINSLFESSAKHKHIEWQVTNHLPANLWLLGDPLRLEQIITNICSNAIKFTHQGKVILSVNLLNMPKELNNGTFVTLQISVKDSGIGMNEEQLQNLFSAFTQADSSTTRKFGGTGLGLSISKKLCELMRGSCTVESQVNVGSVFTFQVPLQRCSAPKAFPLPTQIDLSELAGKHILVAEDNEINQLVVTEMLRSLAIETVIVENGLLAVEAATTQHFDLVLMDCQMPVLDGYEATKRIRRFVHLQQLPIIALTADVTQESKDNAKTAGLNAHLSKPISFEELTTCLLKFLVKA</sequence>
<evidence type="ECO:0000256" key="9">
    <source>
        <dbReference type="ARBA" id="ARBA00023136"/>
    </source>
</evidence>
<dbReference type="PROSITE" id="PS50109">
    <property type="entry name" value="HIS_KIN"/>
    <property type="match status" value="1"/>
</dbReference>
<dbReference type="InterPro" id="IPR004358">
    <property type="entry name" value="Sig_transdc_His_kin-like_C"/>
</dbReference>
<feature type="transmembrane region" description="Helical" evidence="11">
    <location>
        <begin position="118"/>
        <end position="138"/>
    </location>
</feature>
<dbReference type="InterPro" id="IPR005467">
    <property type="entry name" value="His_kinase_dom"/>
</dbReference>
<evidence type="ECO:0000259" key="14">
    <source>
        <dbReference type="PROSITE" id="PS50839"/>
    </source>
</evidence>
<dbReference type="SUPFAM" id="SSF55874">
    <property type="entry name" value="ATPase domain of HSP90 chaperone/DNA topoisomerase II/histidine kinase"/>
    <property type="match status" value="1"/>
</dbReference>
<dbReference type="PROSITE" id="PS50839">
    <property type="entry name" value="CHASE"/>
    <property type="match status" value="1"/>
</dbReference>
<proteinExistence type="predicted"/>
<keyword evidence="5 10" id="KW-0597">Phosphoprotein</keyword>
<dbReference type="EC" id="2.7.13.3" evidence="3"/>
<gene>
    <name evidence="15" type="ORF">AX660_07715</name>
</gene>
<dbReference type="CDD" id="cd00082">
    <property type="entry name" value="HisKA"/>
    <property type="match status" value="1"/>
</dbReference>
<dbReference type="Pfam" id="PF05231">
    <property type="entry name" value="MASE1"/>
    <property type="match status" value="1"/>
</dbReference>
<dbReference type="SMART" id="SM00448">
    <property type="entry name" value="REC"/>
    <property type="match status" value="1"/>
</dbReference>
<feature type="domain" description="CHASE" evidence="14">
    <location>
        <begin position="256"/>
        <end position="419"/>
    </location>
</feature>
<accession>A0A136A5M7</accession>
<dbReference type="STRING" id="1799789.AX660_07715"/>
<comment type="caution">
    <text evidence="15">The sequence shown here is derived from an EMBL/GenBank/DDBJ whole genome shotgun (WGS) entry which is preliminary data.</text>
</comment>
<keyword evidence="6 11" id="KW-0812">Transmembrane</keyword>
<feature type="transmembrane region" description="Helical" evidence="11">
    <location>
        <begin position="158"/>
        <end position="181"/>
    </location>
</feature>
<feature type="domain" description="Response regulatory" evidence="13">
    <location>
        <begin position="795"/>
        <end position="911"/>
    </location>
</feature>